<keyword evidence="3 5" id="KW-0343">GTPase activation</keyword>
<dbReference type="GO" id="GO:0005092">
    <property type="term" value="F:GDP-dissociation inhibitor activity"/>
    <property type="evidence" value="ECO:0007669"/>
    <property type="project" value="InterPro"/>
</dbReference>
<accession>A0A6J1EBP1</accession>
<dbReference type="GO" id="GO:0016192">
    <property type="term" value="P:vesicle-mediated transport"/>
    <property type="evidence" value="ECO:0007669"/>
    <property type="project" value="TreeGrafter"/>
</dbReference>
<evidence type="ECO:0000256" key="3">
    <source>
        <dbReference type="ARBA" id="ARBA00022468"/>
    </source>
</evidence>
<dbReference type="PRINTS" id="PR00891">
    <property type="entry name" value="RABGDIREP"/>
</dbReference>
<proteinExistence type="inferred from homology"/>
<keyword evidence="4 5" id="KW-0963">Cytoplasm</keyword>
<dbReference type="PANTHER" id="PTHR11787:SF4">
    <property type="entry name" value="CHM, RAB ESCORT PROTEIN 1"/>
    <property type="match status" value="1"/>
</dbReference>
<dbReference type="InterPro" id="IPR001738">
    <property type="entry name" value="Rab_escort"/>
</dbReference>
<sequence length="544" mass="59977">MTDLSPDPLIDPTTFDLIVVGTGLAESIIAAAASAAGKTVLHLDPNPYYGGHFTTLPLHDLASFLNSASVPSPPSPPSATDDALDYVSVDLQTRSLYSDVEISSYAPEVLQEHSRKFNIDLAGPRVLFCADKCIDAVLKAGVNQYLEFKSIDASYFWDETGKLVNVPGSRAAIFKDRSLSLTEKNQLMRFFKLVQQHLLPAEDNENSKISQEDLDSPFVEFLNKLRLPQKMKSIILYAISLADYDQNDTEVGKKTLLTKEGIDRLALYHTSIGRFQNAQGALLYPIYGQGELSQAFCRRAAVKGCLYVLRMPVVALLKDKSNEHYKGVRLASGQDIFSHQLVLDPCFMVPRPLNLSLESLQDVSLRDANDKVARGIYITKHSLVSDVRNCLLVYPPKALFPEQVSSVRVLQIGGNLAVCPEDMFVIYISTLCANANQGKEMVRAAINSIISLFASECSDASSVDQNINAEEKGSCLLWSASYIQESSAGQFGPVSFTPMPDGNLNYDDLMNATFELFQKMYPNEEFFPKTTSTAVHQDDDGEES</sequence>
<dbReference type="PANTHER" id="PTHR11787">
    <property type="entry name" value="RAB GDP-DISSOCIATION INHIBITOR"/>
    <property type="match status" value="1"/>
</dbReference>
<name>A0A6J1EBP1_CUCMO</name>
<evidence type="ECO:0000256" key="4">
    <source>
        <dbReference type="ARBA" id="ARBA00022490"/>
    </source>
</evidence>
<dbReference type="InterPro" id="IPR036188">
    <property type="entry name" value="FAD/NAD-bd_sf"/>
</dbReference>
<dbReference type="SMR" id="A0A6J1EBP1"/>
<evidence type="ECO:0000256" key="1">
    <source>
        <dbReference type="ARBA" id="ARBA00004496"/>
    </source>
</evidence>
<dbReference type="GO" id="GO:0005096">
    <property type="term" value="F:GTPase activator activity"/>
    <property type="evidence" value="ECO:0007669"/>
    <property type="project" value="UniProtKB-UniRule"/>
</dbReference>
<evidence type="ECO:0000256" key="5">
    <source>
        <dbReference type="PIRNR" id="PIRNR016550"/>
    </source>
</evidence>
<comment type="subcellular location">
    <subcellularLocation>
        <location evidence="1 5">Cytoplasm</location>
    </subcellularLocation>
</comment>
<dbReference type="Pfam" id="PF00996">
    <property type="entry name" value="GDI"/>
    <property type="match status" value="2"/>
</dbReference>
<dbReference type="GO" id="GO:0005829">
    <property type="term" value="C:cytosol"/>
    <property type="evidence" value="ECO:0007669"/>
    <property type="project" value="TreeGrafter"/>
</dbReference>
<dbReference type="GO" id="GO:0007264">
    <property type="term" value="P:small GTPase-mediated signal transduction"/>
    <property type="evidence" value="ECO:0007669"/>
    <property type="project" value="UniProtKB-UniRule"/>
</dbReference>
<protein>
    <recommendedName>
        <fullName evidence="5">Rab escort protein 1</fullName>
    </recommendedName>
</protein>
<evidence type="ECO:0000256" key="2">
    <source>
        <dbReference type="ARBA" id="ARBA00005593"/>
    </source>
</evidence>
<dbReference type="GO" id="GO:0005634">
    <property type="term" value="C:nucleus"/>
    <property type="evidence" value="ECO:0007669"/>
    <property type="project" value="TreeGrafter"/>
</dbReference>
<dbReference type="FunFam" id="1.10.405.10:FF:000008">
    <property type="entry name" value="Rab proteins geranylgeranyltransferase component"/>
    <property type="match status" value="1"/>
</dbReference>
<dbReference type="RefSeq" id="XP_022923395.1">
    <property type="nucleotide sequence ID" value="XM_023067627.1"/>
</dbReference>
<dbReference type="GO" id="GO:0005968">
    <property type="term" value="C:Rab-protein geranylgeranyltransferase complex"/>
    <property type="evidence" value="ECO:0007669"/>
    <property type="project" value="UniProtKB-UniRule"/>
</dbReference>
<dbReference type="Gene3D" id="1.10.405.10">
    <property type="entry name" value="Guanine Nucleotide Dissociation Inhibitor, domain 1"/>
    <property type="match status" value="1"/>
</dbReference>
<dbReference type="Proteomes" id="UP000504609">
    <property type="component" value="Unplaced"/>
</dbReference>
<organism evidence="6 7">
    <name type="scientific">Cucurbita moschata</name>
    <name type="common">Winter crookneck squash</name>
    <name type="synonym">Cucurbita pepo var. moschata</name>
    <dbReference type="NCBI Taxonomy" id="3662"/>
    <lineage>
        <taxon>Eukaryota</taxon>
        <taxon>Viridiplantae</taxon>
        <taxon>Streptophyta</taxon>
        <taxon>Embryophyta</taxon>
        <taxon>Tracheophyta</taxon>
        <taxon>Spermatophyta</taxon>
        <taxon>Magnoliopsida</taxon>
        <taxon>eudicotyledons</taxon>
        <taxon>Gunneridae</taxon>
        <taxon>Pentapetalae</taxon>
        <taxon>rosids</taxon>
        <taxon>fabids</taxon>
        <taxon>Cucurbitales</taxon>
        <taxon>Cucurbitaceae</taxon>
        <taxon>Cucurbiteae</taxon>
        <taxon>Cucurbita</taxon>
    </lineage>
</organism>
<dbReference type="InterPro" id="IPR018203">
    <property type="entry name" value="GDP_dissociation_inhibitor"/>
</dbReference>
<dbReference type="SUPFAM" id="SSF54373">
    <property type="entry name" value="FAD-linked reductases, C-terminal domain"/>
    <property type="match status" value="1"/>
</dbReference>
<keyword evidence="6" id="KW-1185">Reference proteome</keyword>
<comment type="function">
    <text evidence="5">Substrate-binding subunit of the Rab geranylgeranyltransferase (GGTase) complex. Binds unprenylated Rab proteins.</text>
</comment>
<gene>
    <name evidence="7" type="primary">LOC111431106</name>
</gene>
<dbReference type="AlphaFoldDB" id="A0A6J1EBP1"/>
<reference evidence="7" key="1">
    <citation type="submission" date="2025-08" db="UniProtKB">
        <authorList>
            <consortium name="RefSeq"/>
        </authorList>
    </citation>
    <scope>IDENTIFICATION</scope>
    <source>
        <tissue evidence="7">Young leaves</tissue>
    </source>
</reference>
<dbReference type="Gene3D" id="3.30.519.10">
    <property type="entry name" value="Guanine Nucleotide Dissociation Inhibitor, domain 2"/>
    <property type="match status" value="1"/>
</dbReference>
<dbReference type="SUPFAM" id="SSF51905">
    <property type="entry name" value="FAD/NAD(P)-binding domain"/>
    <property type="match status" value="1"/>
</dbReference>
<dbReference type="GO" id="GO:0006886">
    <property type="term" value="P:intracellular protein transport"/>
    <property type="evidence" value="ECO:0007669"/>
    <property type="project" value="InterPro"/>
</dbReference>
<dbReference type="PIRSF" id="PIRSF016550">
    <property type="entry name" value="Rab_ger_ger_transf_A_euk"/>
    <property type="match status" value="1"/>
</dbReference>
<dbReference type="GeneID" id="111431106"/>
<dbReference type="Gene3D" id="3.50.50.60">
    <property type="entry name" value="FAD/NAD(P)-binding domain"/>
    <property type="match status" value="1"/>
</dbReference>
<evidence type="ECO:0000313" key="6">
    <source>
        <dbReference type="Proteomes" id="UP000504609"/>
    </source>
</evidence>
<comment type="similarity">
    <text evidence="2 5">Belongs to the Rab GDI family.</text>
</comment>
<evidence type="ECO:0000313" key="7">
    <source>
        <dbReference type="RefSeq" id="XP_022923395.1"/>
    </source>
</evidence>
<dbReference type="KEGG" id="cmos:111431106"/>